<gene>
    <name evidence="2" type="ORF">BJ554DRAFT_5380</name>
</gene>
<keyword evidence="3" id="KW-1185">Reference proteome</keyword>
<evidence type="ECO:0000256" key="1">
    <source>
        <dbReference type="SAM" id="MobiDB-lite"/>
    </source>
</evidence>
<dbReference type="AlphaFoldDB" id="A0A8H8A1Y9"/>
<feature type="compositionally biased region" description="Basic residues" evidence="1">
    <location>
        <begin position="11"/>
        <end position="29"/>
    </location>
</feature>
<feature type="region of interest" description="Disordered" evidence="1">
    <location>
        <begin position="157"/>
        <end position="249"/>
    </location>
</feature>
<reference evidence="2 3" key="1">
    <citation type="journal article" name="Sci. Rep.">
        <title>Genome-scale phylogenetic analyses confirm Olpidium as the closest living zoosporic fungus to the non-flagellated, terrestrial fungi.</title>
        <authorList>
            <person name="Chang Y."/>
            <person name="Rochon D."/>
            <person name="Sekimoto S."/>
            <person name="Wang Y."/>
            <person name="Chovatia M."/>
            <person name="Sandor L."/>
            <person name="Salamov A."/>
            <person name="Grigoriev I.V."/>
            <person name="Stajich J.E."/>
            <person name="Spatafora J.W."/>
        </authorList>
    </citation>
    <scope>NUCLEOTIDE SEQUENCE [LARGE SCALE GENOMIC DNA]</scope>
    <source>
        <strain evidence="2">S191</strain>
    </source>
</reference>
<feature type="non-terminal residue" evidence="2">
    <location>
        <position position="1"/>
    </location>
</feature>
<feature type="compositionally biased region" description="Basic residues" evidence="1">
    <location>
        <begin position="208"/>
        <end position="217"/>
    </location>
</feature>
<comment type="caution">
    <text evidence="2">The sequence shown here is derived from an EMBL/GenBank/DDBJ whole genome shotgun (WGS) entry which is preliminary data.</text>
</comment>
<dbReference type="EMBL" id="JAEFCI010000254">
    <property type="protein sequence ID" value="KAG5463678.1"/>
    <property type="molecule type" value="Genomic_DNA"/>
</dbReference>
<sequence length="249" mass="26766">VISPPLFPPQTKKKKKKKKQVCQKRKKKGGAPFSNMSKADDDVKAVDLENQEDTEDVDFSKLKKKKKKSKPLPAGLDDRPAAAVPAPAEAAAPGTTKDGGSGGAAGPTEGEQTEDLDAMFGELSKFSFSHPPTPAPFLRLRPFLPTRSRLLELVRQAQSSASARSASQSRFCPFPTEKKKKKKVTIEGVDDGTASPAEAAEGEFEGLKKKKSGKKKSTMAEFEEALKDEDDEFGASGITFGEGDDDHEG</sequence>
<feature type="compositionally biased region" description="Acidic residues" evidence="1">
    <location>
        <begin position="221"/>
        <end position="233"/>
    </location>
</feature>
<feature type="region of interest" description="Disordered" evidence="1">
    <location>
        <begin position="1"/>
        <end position="114"/>
    </location>
</feature>
<evidence type="ECO:0000313" key="3">
    <source>
        <dbReference type="Proteomes" id="UP000673691"/>
    </source>
</evidence>
<dbReference type="Proteomes" id="UP000673691">
    <property type="component" value="Unassembled WGS sequence"/>
</dbReference>
<feature type="non-terminal residue" evidence="2">
    <location>
        <position position="249"/>
    </location>
</feature>
<feature type="compositionally biased region" description="Basic and acidic residues" evidence="1">
    <location>
        <begin position="38"/>
        <end position="47"/>
    </location>
</feature>
<organism evidence="2 3">
    <name type="scientific">Olpidium bornovanus</name>
    <dbReference type="NCBI Taxonomy" id="278681"/>
    <lineage>
        <taxon>Eukaryota</taxon>
        <taxon>Fungi</taxon>
        <taxon>Fungi incertae sedis</taxon>
        <taxon>Olpidiomycota</taxon>
        <taxon>Olpidiomycotina</taxon>
        <taxon>Olpidiomycetes</taxon>
        <taxon>Olpidiales</taxon>
        <taxon>Olpidiaceae</taxon>
        <taxon>Olpidium</taxon>
    </lineage>
</organism>
<evidence type="ECO:0000313" key="2">
    <source>
        <dbReference type="EMBL" id="KAG5463678.1"/>
    </source>
</evidence>
<protein>
    <submittedName>
        <fullName evidence="2">Uncharacterized protein</fullName>
    </submittedName>
</protein>
<name>A0A8H8A1Y9_9FUNG</name>
<feature type="compositionally biased region" description="Low complexity" evidence="1">
    <location>
        <begin position="81"/>
        <end position="96"/>
    </location>
</feature>
<proteinExistence type="predicted"/>
<accession>A0A8H8A1Y9</accession>
<feature type="compositionally biased region" description="Low complexity" evidence="1">
    <location>
        <begin position="157"/>
        <end position="170"/>
    </location>
</feature>